<keyword evidence="2" id="KW-0472">Membrane</keyword>
<dbReference type="Proteomes" id="UP001165080">
    <property type="component" value="Unassembled WGS sequence"/>
</dbReference>
<feature type="compositionally biased region" description="Polar residues" evidence="1">
    <location>
        <begin position="1793"/>
        <end position="1802"/>
    </location>
</feature>
<feature type="compositionally biased region" description="Gly residues" evidence="1">
    <location>
        <begin position="1285"/>
        <end position="1294"/>
    </location>
</feature>
<name>A0A9W6C157_9CHLO</name>
<accession>A0A9W6C157</accession>
<feature type="region of interest" description="Disordered" evidence="1">
    <location>
        <begin position="1375"/>
        <end position="1473"/>
    </location>
</feature>
<feature type="compositionally biased region" description="Low complexity" evidence="1">
    <location>
        <begin position="278"/>
        <end position="295"/>
    </location>
</feature>
<feature type="compositionally biased region" description="Gly residues" evidence="1">
    <location>
        <begin position="1403"/>
        <end position="1413"/>
    </location>
</feature>
<dbReference type="EMBL" id="BRXU01000057">
    <property type="protein sequence ID" value="GLC62064.1"/>
    <property type="molecule type" value="Genomic_DNA"/>
</dbReference>
<feature type="compositionally biased region" description="Low complexity" evidence="1">
    <location>
        <begin position="1272"/>
        <end position="1284"/>
    </location>
</feature>
<feature type="region of interest" description="Disordered" evidence="1">
    <location>
        <begin position="960"/>
        <end position="1000"/>
    </location>
</feature>
<feature type="region of interest" description="Disordered" evidence="1">
    <location>
        <begin position="1595"/>
        <end position="1626"/>
    </location>
</feature>
<gene>
    <name evidence="3" type="primary">PLEST011819</name>
    <name evidence="3" type="ORF">PLESTB_001836700</name>
</gene>
<reference evidence="3 4" key="1">
    <citation type="journal article" date="2023" name="Commun. Biol.">
        <title>Reorganization of the ancestral sex-determining regions during the evolution of trioecy in Pleodorina starrii.</title>
        <authorList>
            <person name="Takahashi K."/>
            <person name="Suzuki S."/>
            <person name="Kawai-Toyooka H."/>
            <person name="Yamamoto K."/>
            <person name="Hamaji T."/>
            <person name="Ootsuki R."/>
            <person name="Yamaguchi H."/>
            <person name="Kawachi M."/>
            <person name="Higashiyama T."/>
            <person name="Nozaki H."/>
        </authorList>
    </citation>
    <scope>NUCLEOTIDE SEQUENCE [LARGE SCALE GENOMIC DNA]</scope>
    <source>
        <strain evidence="3 4">NIES-4479</strain>
    </source>
</reference>
<feature type="transmembrane region" description="Helical" evidence="2">
    <location>
        <begin position="20"/>
        <end position="41"/>
    </location>
</feature>
<feature type="region of interest" description="Disordered" evidence="1">
    <location>
        <begin position="1086"/>
        <end position="1112"/>
    </location>
</feature>
<feature type="region of interest" description="Disordered" evidence="1">
    <location>
        <begin position="865"/>
        <end position="890"/>
    </location>
</feature>
<feature type="compositionally biased region" description="Gly residues" evidence="1">
    <location>
        <begin position="870"/>
        <end position="886"/>
    </location>
</feature>
<feature type="region of interest" description="Disordered" evidence="1">
    <location>
        <begin position="1151"/>
        <end position="1170"/>
    </location>
</feature>
<keyword evidence="2" id="KW-0812">Transmembrane</keyword>
<feature type="region of interest" description="Disordered" evidence="1">
    <location>
        <begin position="2019"/>
        <end position="2075"/>
    </location>
</feature>
<proteinExistence type="predicted"/>
<protein>
    <submittedName>
        <fullName evidence="3">Uncharacterized protein</fullName>
    </submittedName>
</protein>
<keyword evidence="2" id="KW-1133">Transmembrane helix</keyword>
<feature type="compositionally biased region" description="Low complexity" evidence="1">
    <location>
        <begin position="1447"/>
        <end position="1457"/>
    </location>
</feature>
<evidence type="ECO:0000256" key="1">
    <source>
        <dbReference type="SAM" id="MobiDB-lite"/>
    </source>
</evidence>
<evidence type="ECO:0000256" key="2">
    <source>
        <dbReference type="SAM" id="Phobius"/>
    </source>
</evidence>
<sequence length="2218" mass="222333">MGTITVVGLQESLFFLLRQAALVVVSLLLVAAGAAALAYILRLRYDRNRTDNVNHRRRDQKWHAVSTPRVHPSVHDNVQELVQRVVPAVDGFGLLQLGAALSALVEKGFQDPAKIETMCGLGLAPSLGSVLYSLTLRLRKPHHGRRGLGRSAAASGPPCAFITDQADVEAQRAAAKALGAACLQASWLLVQLASGSPGTRRALLKGVHAATITAFMRALAPDSPLVSTARGSRPPSSSLACEFASSADLRASSSGLVAPGSDGSCSANQTTCPGTAVQPQPTSLSPTPEQTQQQPRPQPCHGDRRLALPGALLDAVLRNCSWCLLLLCDVAWALPAFGQSQEDVGDVDDAPAGPEALERSRNMAEVELAVEVGRVLLLPPPAESLQQQHKQRQHGPCSGVWYEGSGEGAPAEVLVQLVQSWEGLEASVTAAAVLSCLALLEGADAELAQRALERLLASPTFGHVCEALCRAGFLEASALTTEVSGCADAGSGAGPGEDRHAAYATATIEPPTLHSRPLARACTLLSQFLSRALSQPQSAGLLLRQAVADHAVSWLLHAPVLPLGLRRQMLRQLLGTEGHGALSAAATQLVDAPLALCHIISAPPACHSLLTPDVAGFLVAAAPFGFMVVQPQPHVAEEVEPMGPVGGLGAAAAEAGAPAHPQHDLQQQLVADGVDADWEPDAALLGAQALGGPQDQGNEQDEDFMDANEDDPWVGGAAPANGGAPAFAVVAAPHELQQMEVVGDAAAAAAAAGQGDGGVGVVDVRAAGGRGAAAAGAGAERPVSTLAVACRLLLASGRLDNAFGAFFSDLRAAGQAALNRRNRRACGSGAVVASFTRRGSLDGRLRELNLGSSVMHQGMMAALRSAHGSSSGGGASGDSGSGGGTSAGALQTPGHAGGLWNVGLWLGAGPGALAACGSTGHSSISHGSGASVASAAAAVAAGASAAAAAVAFGRCGLTAETSSGEGGGSSSGGGGRGDWSGGEASKTPVSSSSAGSSSGGGALTDVMAGVAGLMDAMLWRSASLGGDRGLRGGFIDAYDSEEMSSESTVIASQLSQERLSLDGGSLSGSAGAGACQLCAASSGGWHEDGHGGAALRDTGREPSPPQMGTWGSDPRVGGLPVGGASAAVAARSVPAGGSGLVASTGWVCSGSHGAGGSETRRHNSQEPQSQQQLRLGTVMADMGLSRDGSDTHCHIGDAALYGGHVGDLGDTDAEAQQQQHQQQRAIRTFVDDEDEDEDARAGASLVRSAMATWLDMPSSRRGPQRQRHESMPCTAAATATASPTSGGGGSGFGLPGPSYSAAECELQRTARMDADGDGGGDGRYLPCPSFSDDMIRPVAGATSDDVYGDVAATQALGTGAGLSCGGKGWMLRNPDGDATSSATSLRGGPGAIPCRATRPSDGGSDGEGNGNGSAGPRSVTPSWRHSDAGCSSSGGLQGLGGCGGVGRISSEPGGPAAALPPPTDLERTSTGSSVAGQLPPYTYFGSPQLTAAALAVPVDVATIVTSMLSATDRSSNTAARRIALAAAAAAAAAAATASSAGAPGATTAATTLAASAARAKATSAAAAAAAWPGAAGAAGGYPWPDESLLAPQHRRLSGAEEPNSDTQLAVDNGSGAHDNGTARGGQLGQVASLSQGVSGTLGGSGSTAGAGAGSRYVHVPWTARHGSEAAPGTDIPAPGLVTGHVAGREATMAAAAAARQRGWGSPHAREQEIGPLVTGAAPFQAATEINAAASVFSSSHAAAGLGAVAVAQMPSPLGRELTGMSPRSVSGFSSNTPLWVRCSGFGACGASQYESPARSSNPGPSPSPFAATHRPHPSFNPSLTAGAAQPRPQPQPTWGHSGVSCQEAHFAHLGGPLGAAMWPAAPAAAPAAAAAAAVAVAANTAPLALVSSVATAATAAATFAAQPTSAHSAPLTSTRFTSSGVTGPVAAAEDKVAAVFAFGSHRVEVASRAFRALRRCSPLLYRWLSRVPDWGRPITLLQIPGLDDSANHRVFLQLLAWAQGARDVGLLLMLPHQHHHQQGRGLEEGQSKPQGQAQGQQQPASEHPLQPNCSSSGEEPDVGGPQPPAASQCEGRVEPLEQLWQLWRAADYLQVDELLTGVEDELAGRFTLPAPAGPAAWAAALSLAGCQQHLLGASSRLAHLCALHFMRSVWGVLARLGGPGVGADEDGGEGDGGEDLLVAAGAGAGVLAPAVAAEVRDRLVALVALADQDLSGAE</sequence>
<feature type="region of interest" description="Disordered" evidence="1">
    <location>
        <begin position="1793"/>
        <end position="1842"/>
    </location>
</feature>
<evidence type="ECO:0000313" key="4">
    <source>
        <dbReference type="Proteomes" id="UP001165080"/>
    </source>
</evidence>
<feature type="region of interest" description="Disordered" evidence="1">
    <location>
        <begin position="1256"/>
        <end position="1294"/>
    </location>
</feature>
<feature type="compositionally biased region" description="Gly residues" evidence="1">
    <location>
        <begin position="964"/>
        <end position="980"/>
    </location>
</feature>
<feature type="compositionally biased region" description="Low complexity" evidence="1">
    <location>
        <begin position="2033"/>
        <end position="2044"/>
    </location>
</feature>
<keyword evidence="4" id="KW-1185">Reference proteome</keyword>
<feature type="region of interest" description="Disordered" evidence="1">
    <location>
        <begin position="267"/>
        <end position="302"/>
    </location>
</feature>
<comment type="caution">
    <text evidence="3">The sequence shown here is derived from an EMBL/GenBank/DDBJ whole genome shotgun (WGS) entry which is preliminary data.</text>
</comment>
<organism evidence="3 4">
    <name type="scientific">Pleodorina starrii</name>
    <dbReference type="NCBI Taxonomy" id="330485"/>
    <lineage>
        <taxon>Eukaryota</taxon>
        <taxon>Viridiplantae</taxon>
        <taxon>Chlorophyta</taxon>
        <taxon>core chlorophytes</taxon>
        <taxon>Chlorophyceae</taxon>
        <taxon>CS clade</taxon>
        <taxon>Chlamydomonadales</taxon>
        <taxon>Volvocaceae</taxon>
        <taxon>Pleodorina</taxon>
    </lineage>
</organism>
<feature type="compositionally biased region" description="Gly residues" evidence="1">
    <location>
        <begin position="1435"/>
        <end position="1446"/>
    </location>
</feature>
<evidence type="ECO:0000313" key="3">
    <source>
        <dbReference type="EMBL" id="GLC62064.1"/>
    </source>
</evidence>